<feature type="domain" description="BioF2-like acetyltransferase" evidence="1">
    <location>
        <begin position="170"/>
        <end position="302"/>
    </location>
</feature>
<evidence type="ECO:0000313" key="2">
    <source>
        <dbReference type="EMBL" id="MFD1768062.1"/>
    </source>
</evidence>
<reference evidence="3" key="1">
    <citation type="journal article" date="2019" name="Int. J. Syst. Evol. Microbiol.">
        <title>The Global Catalogue of Microorganisms (GCM) 10K type strain sequencing project: providing services to taxonomists for standard genome sequencing and annotation.</title>
        <authorList>
            <consortium name="The Broad Institute Genomics Platform"/>
            <consortium name="The Broad Institute Genome Sequencing Center for Infectious Disease"/>
            <person name="Wu L."/>
            <person name="Ma J."/>
        </authorList>
    </citation>
    <scope>NUCLEOTIDE SEQUENCE [LARGE SCALE GENOMIC DNA]</scope>
    <source>
        <strain evidence="3">CGMCC 1.12449</strain>
    </source>
</reference>
<gene>
    <name evidence="2" type="ORF">ACFSAG_14550</name>
</gene>
<dbReference type="RefSeq" id="WP_381516325.1">
    <property type="nucleotide sequence ID" value="NZ_JBHUEL010000012.1"/>
</dbReference>
<accession>A0ABW4MGP1</accession>
<dbReference type="EMBL" id="JBHUEL010000012">
    <property type="protein sequence ID" value="MFD1768062.1"/>
    <property type="molecule type" value="Genomic_DNA"/>
</dbReference>
<dbReference type="SUPFAM" id="SSF55729">
    <property type="entry name" value="Acyl-CoA N-acyltransferases (Nat)"/>
    <property type="match status" value="1"/>
</dbReference>
<organism evidence="2 3">
    <name type="scientific">Sphingorhabdus buctiana</name>
    <dbReference type="NCBI Taxonomy" id="1508805"/>
    <lineage>
        <taxon>Bacteria</taxon>
        <taxon>Pseudomonadati</taxon>
        <taxon>Pseudomonadota</taxon>
        <taxon>Alphaproteobacteria</taxon>
        <taxon>Sphingomonadales</taxon>
        <taxon>Sphingomonadaceae</taxon>
        <taxon>Sphingorhabdus</taxon>
    </lineage>
</organism>
<keyword evidence="3" id="KW-1185">Reference proteome</keyword>
<dbReference type="InterPro" id="IPR038740">
    <property type="entry name" value="BioF2-like_GNAT_dom"/>
</dbReference>
<proteinExistence type="predicted"/>
<sequence>MPVKCEYHDNFLTAQAAAAGALDREAQPCLFDRFDWIESLHRTSLRHKRPALLHAMRDQAQAWLPLLHIGSGHLSALANWYNFTWAPIFANAQSEVERLSLLRAIAQTAKLHARRLTFAPIPDEYGHASELEATLTAEGWSVFREVCDQNHILNVNGRSFDSYWQSRPGRLKNTVKRKAKAGVVTIRIDTEYSPESWRDYERVYARSWKPEEGSPEFLRQLAERESTVGAMRLGLAYIDSKPVAAQFWTVENGVALIHKLAHDERYMQASPGTLLSAALFQHVIDVDRVTLIDFGTGNDAYKAEWMEEVRERFRLEVFWPNHPANWPHIAIRKWRAYRASKLVREI</sequence>
<evidence type="ECO:0000259" key="1">
    <source>
        <dbReference type="Pfam" id="PF13480"/>
    </source>
</evidence>
<dbReference type="InterPro" id="IPR016181">
    <property type="entry name" value="Acyl_CoA_acyltransferase"/>
</dbReference>
<protein>
    <submittedName>
        <fullName evidence="2">GNAT family N-acetyltransferase</fullName>
    </submittedName>
</protein>
<comment type="caution">
    <text evidence="2">The sequence shown here is derived from an EMBL/GenBank/DDBJ whole genome shotgun (WGS) entry which is preliminary data.</text>
</comment>
<dbReference type="Proteomes" id="UP001597215">
    <property type="component" value="Unassembled WGS sequence"/>
</dbReference>
<dbReference type="Pfam" id="PF13480">
    <property type="entry name" value="Acetyltransf_6"/>
    <property type="match status" value="1"/>
</dbReference>
<name>A0ABW4MGP1_9SPHN</name>
<dbReference type="Gene3D" id="3.40.630.30">
    <property type="match status" value="1"/>
</dbReference>
<evidence type="ECO:0000313" key="3">
    <source>
        <dbReference type="Proteomes" id="UP001597215"/>
    </source>
</evidence>